<dbReference type="Gene3D" id="3.40.50.300">
    <property type="entry name" value="P-loop containing nucleotide triphosphate hydrolases"/>
    <property type="match status" value="1"/>
</dbReference>
<keyword evidence="5" id="KW-0046">Antibiotic resistance</keyword>
<feature type="transmembrane region" description="Helical" evidence="6">
    <location>
        <begin position="285"/>
        <end position="303"/>
    </location>
</feature>
<sequence>MLAIEARNLRRTYTSRTGFLRPRRTATEAVRGVSFEVTRGELFGLLGPNGAGKTTTIKMLNTLLLPTSGTARVLGHDVASDPVAVRRRIGYVFGGDRGLYDRLSALDNLRYFAELYGVEPREQRRRIAELLDLVGLAGRERERVVYATLAVYLFRAADDPDGLLTAAVGAGLMGIWSSVLFGSGGAVQNQRWLGTLETLVSSPTPLSLVLLPITLATAVIGTYAMGATVVWGAVLFDVPLDFAHPLLFLVAVPVCVLSLGMMGLLLAATFVLLRNANALANPLDAPVWLLSGLLVPVTVLPDWTRPVSWVLPTTWGSRAVHAATSGGAAVGEVLTPMIVALALGAVYALVAVLVLGRVELRARAAATLSLA</sequence>
<feature type="transmembrane region" description="Helical" evidence="6">
    <location>
        <begin position="246"/>
        <end position="273"/>
    </location>
</feature>
<evidence type="ECO:0000313" key="9">
    <source>
        <dbReference type="EMBL" id="MET8434025.1"/>
    </source>
</evidence>
<name>A0ABV2U867_9ACTN</name>
<keyword evidence="4 9" id="KW-0067">ATP-binding</keyword>
<dbReference type="PANTHER" id="PTHR42711">
    <property type="entry name" value="ABC TRANSPORTER ATP-BINDING PROTEIN"/>
    <property type="match status" value="1"/>
</dbReference>
<comment type="caution">
    <text evidence="9">The sequence shown here is derived from an EMBL/GenBank/DDBJ whole genome shotgun (WGS) entry which is preliminary data.</text>
</comment>
<dbReference type="InterPro" id="IPR003439">
    <property type="entry name" value="ABC_transporter-like_ATP-bd"/>
</dbReference>
<evidence type="ECO:0000256" key="6">
    <source>
        <dbReference type="SAM" id="Phobius"/>
    </source>
</evidence>
<dbReference type="RefSeq" id="WP_356709805.1">
    <property type="nucleotide sequence ID" value="NZ_JBEXIP010000009.1"/>
</dbReference>
<protein>
    <submittedName>
        <fullName evidence="9">ABC transporter ATP-binding protein/permease</fullName>
    </submittedName>
</protein>
<keyword evidence="10" id="KW-1185">Reference proteome</keyword>
<reference evidence="9 10" key="1">
    <citation type="submission" date="2024-06" db="EMBL/GenBank/DDBJ databases">
        <title>The Natural Products Discovery Center: Release of the First 8490 Sequenced Strains for Exploring Actinobacteria Biosynthetic Diversity.</title>
        <authorList>
            <person name="Kalkreuter E."/>
            <person name="Kautsar S.A."/>
            <person name="Yang D."/>
            <person name="Bader C.D."/>
            <person name="Teijaro C.N."/>
            <person name="Fluegel L."/>
            <person name="Davis C.M."/>
            <person name="Simpson J.R."/>
            <person name="Lauterbach L."/>
            <person name="Steele A.D."/>
            <person name="Gui C."/>
            <person name="Meng S."/>
            <person name="Li G."/>
            <person name="Viehrig K."/>
            <person name="Ye F."/>
            <person name="Su P."/>
            <person name="Kiefer A.F."/>
            <person name="Nichols A."/>
            <person name="Cepeda A.J."/>
            <person name="Yan W."/>
            <person name="Fan B."/>
            <person name="Jiang Y."/>
            <person name="Adhikari A."/>
            <person name="Zheng C.-J."/>
            <person name="Schuster L."/>
            <person name="Cowan T.M."/>
            <person name="Smanski M.J."/>
            <person name="Chevrette M.G."/>
            <person name="De Carvalho L.P.S."/>
            <person name="Shen B."/>
        </authorList>
    </citation>
    <scope>NUCLEOTIDE SEQUENCE [LARGE SCALE GENOMIC DNA]</scope>
    <source>
        <strain evidence="9 10">NPDC005137</strain>
    </source>
</reference>
<keyword evidence="6" id="KW-0812">Transmembrane</keyword>
<accession>A0ABV2U867</accession>
<evidence type="ECO:0000256" key="2">
    <source>
        <dbReference type="ARBA" id="ARBA00022448"/>
    </source>
</evidence>
<dbReference type="Pfam" id="PF00005">
    <property type="entry name" value="ABC_tran"/>
    <property type="match status" value="1"/>
</dbReference>
<keyword evidence="2" id="KW-0813">Transport</keyword>
<feature type="transmembrane region" description="Helical" evidence="6">
    <location>
        <begin position="333"/>
        <end position="355"/>
    </location>
</feature>
<feature type="domain" description="ABC transporter" evidence="7">
    <location>
        <begin position="4"/>
        <end position="276"/>
    </location>
</feature>
<dbReference type="InterPro" id="IPR027417">
    <property type="entry name" value="P-loop_NTPase"/>
</dbReference>
<proteinExistence type="predicted"/>
<comment type="subcellular location">
    <subcellularLocation>
        <location evidence="1">Cell membrane</location>
        <topology evidence="1">Peripheral membrane protein</topology>
    </subcellularLocation>
</comment>
<dbReference type="PROSITE" id="PS51012">
    <property type="entry name" value="ABC_TM2"/>
    <property type="match status" value="1"/>
</dbReference>
<evidence type="ECO:0000313" key="10">
    <source>
        <dbReference type="Proteomes" id="UP001550044"/>
    </source>
</evidence>
<dbReference type="PANTHER" id="PTHR42711:SF18">
    <property type="entry name" value="ABC TRANSPORTER, ATP-BINDING PROTEIN"/>
    <property type="match status" value="1"/>
</dbReference>
<feature type="domain" description="ABC transmembrane type-2" evidence="8">
    <location>
        <begin position="130"/>
        <end position="358"/>
    </location>
</feature>
<feature type="transmembrane region" description="Helical" evidence="6">
    <location>
        <begin position="208"/>
        <end position="234"/>
    </location>
</feature>
<evidence type="ECO:0000256" key="3">
    <source>
        <dbReference type="ARBA" id="ARBA00022741"/>
    </source>
</evidence>
<dbReference type="InterPro" id="IPR047817">
    <property type="entry name" value="ABC2_TM_bact-type"/>
</dbReference>
<feature type="transmembrane region" description="Helical" evidence="6">
    <location>
        <begin position="163"/>
        <end position="187"/>
    </location>
</feature>
<dbReference type="EMBL" id="JBEXIP010000009">
    <property type="protein sequence ID" value="MET8434025.1"/>
    <property type="molecule type" value="Genomic_DNA"/>
</dbReference>
<evidence type="ECO:0000256" key="4">
    <source>
        <dbReference type="ARBA" id="ARBA00022840"/>
    </source>
</evidence>
<gene>
    <name evidence="9" type="ORF">ABZV61_14740</name>
</gene>
<dbReference type="SUPFAM" id="SSF52540">
    <property type="entry name" value="P-loop containing nucleoside triphosphate hydrolases"/>
    <property type="match status" value="1"/>
</dbReference>
<evidence type="ECO:0000256" key="5">
    <source>
        <dbReference type="ARBA" id="ARBA00023251"/>
    </source>
</evidence>
<evidence type="ECO:0000256" key="1">
    <source>
        <dbReference type="ARBA" id="ARBA00004202"/>
    </source>
</evidence>
<evidence type="ECO:0000259" key="7">
    <source>
        <dbReference type="PROSITE" id="PS50893"/>
    </source>
</evidence>
<organism evidence="9 10">
    <name type="scientific">Streptomyces sp. 900116325</name>
    <dbReference type="NCBI Taxonomy" id="3154295"/>
    <lineage>
        <taxon>Bacteria</taxon>
        <taxon>Bacillati</taxon>
        <taxon>Actinomycetota</taxon>
        <taxon>Actinomycetes</taxon>
        <taxon>Kitasatosporales</taxon>
        <taxon>Streptomycetaceae</taxon>
        <taxon>Streptomyces</taxon>
    </lineage>
</organism>
<dbReference type="Proteomes" id="UP001550044">
    <property type="component" value="Unassembled WGS sequence"/>
</dbReference>
<dbReference type="GO" id="GO:0005524">
    <property type="term" value="F:ATP binding"/>
    <property type="evidence" value="ECO:0007669"/>
    <property type="project" value="UniProtKB-KW"/>
</dbReference>
<keyword evidence="6" id="KW-0472">Membrane</keyword>
<keyword evidence="3" id="KW-0547">Nucleotide-binding</keyword>
<evidence type="ECO:0000259" key="8">
    <source>
        <dbReference type="PROSITE" id="PS51012"/>
    </source>
</evidence>
<dbReference type="PROSITE" id="PS50893">
    <property type="entry name" value="ABC_TRANSPORTER_2"/>
    <property type="match status" value="1"/>
</dbReference>
<dbReference type="InterPro" id="IPR050763">
    <property type="entry name" value="ABC_transporter_ATP-binding"/>
</dbReference>
<keyword evidence="6" id="KW-1133">Transmembrane helix</keyword>